<dbReference type="AlphaFoldDB" id="A0A833NYE2"/>
<gene>
    <name evidence="1" type="ORF">FD145_1019</name>
</gene>
<proteinExistence type="predicted"/>
<organism evidence="1 2">
    <name type="scientific">Candidatus Saganbacteria bacterium</name>
    <dbReference type="NCBI Taxonomy" id="2575572"/>
    <lineage>
        <taxon>Bacteria</taxon>
        <taxon>Bacillati</taxon>
        <taxon>Saganbacteria</taxon>
    </lineage>
</organism>
<protein>
    <submittedName>
        <fullName evidence="1">Uncharacterized protein</fullName>
    </submittedName>
</protein>
<name>A0A833NYE2_UNCSA</name>
<accession>A0A833NYE2</accession>
<dbReference type="PROSITE" id="PS00150">
    <property type="entry name" value="ACYLPHOSPHATASE_1"/>
    <property type="match status" value="1"/>
</dbReference>
<dbReference type="Proteomes" id="UP000488506">
    <property type="component" value="Unassembled WGS sequence"/>
</dbReference>
<evidence type="ECO:0000313" key="2">
    <source>
        <dbReference type="Proteomes" id="UP000488506"/>
    </source>
</evidence>
<dbReference type="EMBL" id="WPAF01000016">
    <property type="protein sequence ID" value="KAF0133907.1"/>
    <property type="molecule type" value="Genomic_DNA"/>
</dbReference>
<reference evidence="1 2" key="1">
    <citation type="submission" date="2019-12" db="EMBL/GenBank/DDBJ databases">
        <authorList>
            <person name="Wolfe R."/>
            <person name="Danczak R."/>
            <person name="Wilkins M."/>
        </authorList>
    </citation>
    <scope>NUCLEOTIDE SEQUENCE [LARGE SCALE GENOMIC DNA]</scope>
    <source>
        <strain evidence="1">X2_MaxBin.013</strain>
    </source>
</reference>
<sequence>MNNISIGVISPRTRARCYSTSEPFVRGDQKLSLEGLYSPESIATRLSNDLLGNIKLEKARIGAIADEYPRLLEERLEITLRVQGKVQGVFMRGTIDSIAEALKMSDYDKKLNIENLPDGNTVEARFVLNPFELFLLEKYIRPGKEYTVVCAGEDDLKAGRAVIHQADERTPRQIWRSYLPSITSVSWSMLSRKDNLVTLNQTGSSDDEPSVWAMFWQNLVLSGFDTGDFGEFHPSRDCPNVWNLFPGGPDHAAIMRAQERAIVLGVKIEEAP</sequence>
<comment type="caution">
    <text evidence="1">The sequence shown here is derived from an EMBL/GenBank/DDBJ whole genome shotgun (WGS) entry which is preliminary data.</text>
</comment>
<dbReference type="InterPro" id="IPR017968">
    <property type="entry name" value="Acylphosphatase_CS"/>
</dbReference>
<evidence type="ECO:0000313" key="1">
    <source>
        <dbReference type="EMBL" id="KAF0133907.1"/>
    </source>
</evidence>